<sequence length="81" mass="8654">MNSEQLTLRKYHMNSKQLNTTNAIAGYEQMQQLVTNNATAGGRFELLGTLVVVIVAQKLKVTKVFSAGRGDDSTGGAPRGG</sequence>
<dbReference type="AlphaFoldDB" id="A0A2Z7B9T8"/>
<gene>
    <name evidence="1" type="ORF">F511_24192</name>
</gene>
<proteinExistence type="predicted"/>
<dbReference type="Proteomes" id="UP000250235">
    <property type="component" value="Unassembled WGS sequence"/>
</dbReference>
<evidence type="ECO:0000313" key="1">
    <source>
        <dbReference type="EMBL" id="KZV30845.1"/>
    </source>
</evidence>
<accession>A0A2Z7B9T8</accession>
<dbReference type="EMBL" id="KV007798">
    <property type="protein sequence ID" value="KZV30845.1"/>
    <property type="molecule type" value="Genomic_DNA"/>
</dbReference>
<organism evidence="1 2">
    <name type="scientific">Dorcoceras hygrometricum</name>
    <dbReference type="NCBI Taxonomy" id="472368"/>
    <lineage>
        <taxon>Eukaryota</taxon>
        <taxon>Viridiplantae</taxon>
        <taxon>Streptophyta</taxon>
        <taxon>Embryophyta</taxon>
        <taxon>Tracheophyta</taxon>
        <taxon>Spermatophyta</taxon>
        <taxon>Magnoliopsida</taxon>
        <taxon>eudicotyledons</taxon>
        <taxon>Gunneridae</taxon>
        <taxon>Pentapetalae</taxon>
        <taxon>asterids</taxon>
        <taxon>lamiids</taxon>
        <taxon>Lamiales</taxon>
        <taxon>Gesneriaceae</taxon>
        <taxon>Didymocarpoideae</taxon>
        <taxon>Trichosporeae</taxon>
        <taxon>Loxocarpinae</taxon>
        <taxon>Dorcoceras</taxon>
    </lineage>
</organism>
<name>A0A2Z7B9T8_9LAMI</name>
<keyword evidence="2" id="KW-1185">Reference proteome</keyword>
<reference evidence="1 2" key="1">
    <citation type="journal article" date="2015" name="Proc. Natl. Acad. Sci. U.S.A.">
        <title>The resurrection genome of Boea hygrometrica: A blueprint for survival of dehydration.</title>
        <authorList>
            <person name="Xiao L."/>
            <person name="Yang G."/>
            <person name="Zhang L."/>
            <person name="Yang X."/>
            <person name="Zhao S."/>
            <person name="Ji Z."/>
            <person name="Zhou Q."/>
            <person name="Hu M."/>
            <person name="Wang Y."/>
            <person name="Chen M."/>
            <person name="Xu Y."/>
            <person name="Jin H."/>
            <person name="Xiao X."/>
            <person name="Hu G."/>
            <person name="Bao F."/>
            <person name="Hu Y."/>
            <person name="Wan P."/>
            <person name="Li L."/>
            <person name="Deng X."/>
            <person name="Kuang T."/>
            <person name="Xiang C."/>
            <person name="Zhu J.K."/>
            <person name="Oliver M.J."/>
            <person name="He Y."/>
        </authorList>
    </citation>
    <scope>NUCLEOTIDE SEQUENCE [LARGE SCALE GENOMIC DNA]</scope>
    <source>
        <strain evidence="2">cv. XS01</strain>
    </source>
</reference>
<evidence type="ECO:0000313" key="2">
    <source>
        <dbReference type="Proteomes" id="UP000250235"/>
    </source>
</evidence>
<protein>
    <submittedName>
        <fullName evidence="1">Uncharacterized protein</fullName>
    </submittedName>
</protein>